<dbReference type="Pfam" id="PF00038">
    <property type="entry name" value="Filament"/>
    <property type="match status" value="1"/>
</dbReference>
<organism evidence="5 6">
    <name type="scientific">Erpetoichthys calabaricus</name>
    <name type="common">Rope fish</name>
    <name type="synonym">Calamoichthys calabaricus</name>
    <dbReference type="NCBI Taxonomy" id="27687"/>
    <lineage>
        <taxon>Eukaryota</taxon>
        <taxon>Metazoa</taxon>
        <taxon>Chordata</taxon>
        <taxon>Craniata</taxon>
        <taxon>Vertebrata</taxon>
        <taxon>Euteleostomi</taxon>
        <taxon>Actinopterygii</taxon>
        <taxon>Polypteriformes</taxon>
        <taxon>Polypteridae</taxon>
        <taxon>Erpetoichthys</taxon>
    </lineage>
</organism>
<dbReference type="InterPro" id="IPR039008">
    <property type="entry name" value="IF_rod_dom"/>
</dbReference>
<sequence>MMWKWMGPSIRGFFCKSCDCYPFNRKWFSLSFLMSQHKTQQLQVLNFKNINAMYFNDYFTGSFKREEKCNSLLTLLISVTNYHSTLRHMMDSQESTENSDPIPQVHTMQELNSRFEKCIEDVEQMEAQRDRLVQELILLQEPMLQEIKGLHQQLTTIFAEKAKVEMECQSLREEIHLVKVHIFTTTRDCVQCQYILEKQRHDVAQLSITQEEMQEQVLSLSAECSQLKDSHKERVDQLRHRQDKSLASRRSLDLSDCHRISQEFESFLKDGRKILEECYEPRLGELLKLRHKTAEAMKITQEQTKILKERLRPLLHQVKDLSLKQKCLVERIRLIQQQREEDVSQYRVRRWAGGSKLKIYIARNLKVINRCLTSSVFNNRWQFSN</sequence>
<dbReference type="SMART" id="SM01391">
    <property type="entry name" value="Filament"/>
    <property type="match status" value="1"/>
</dbReference>
<reference evidence="5" key="3">
    <citation type="submission" date="2025-09" db="UniProtKB">
        <authorList>
            <consortium name="Ensembl"/>
        </authorList>
    </citation>
    <scope>IDENTIFICATION</scope>
</reference>
<keyword evidence="1" id="KW-0403">Intermediate filament</keyword>
<evidence type="ECO:0000256" key="2">
    <source>
        <dbReference type="ARBA" id="ARBA00023054"/>
    </source>
</evidence>
<dbReference type="InterPro" id="IPR027702">
    <property type="entry name" value="Syncoilin"/>
</dbReference>
<protein>
    <recommendedName>
        <fullName evidence="4">IF rod domain-containing protein</fullName>
    </recommendedName>
</protein>
<proteinExistence type="predicted"/>
<feature type="coiled-coil region" evidence="3">
    <location>
        <begin position="108"/>
        <end position="135"/>
    </location>
</feature>
<dbReference type="Proteomes" id="UP000694620">
    <property type="component" value="Chromosome 14"/>
</dbReference>
<keyword evidence="6" id="KW-1185">Reference proteome</keyword>
<dbReference type="Ensembl" id="ENSECRT00000018573.1">
    <property type="protein sequence ID" value="ENSECRP00000018205.1"/>
    <property type="gene ID" value="ENSECRG00000012175.1"/>
</dbReference>
<dbReference type="AlphaFoldDB" id="A0A8C4SLE2"/>
<dbReference type="Gene3D" id="1.20.5.1160">
    <property type="entry name" value="Vasodilator-stimulated phosphoprotein"/>
    <property type="match status" value="1"/>
</dbReference>
<name>A0A8C4SLE2_ERPCA</name>
<dbReference type="PANTHER" id="PTHR47147">
    <property type="entry name" value="SYNCOILIN"/>
    <property type="match status" value="1"/>
</dbReference>
<dbReference type="GO" id="GO:0005882">
    <property type="term" value="C:intermediate filament"/>
    <property type="evidence" value="ECO:0007669"/>
    <property type="project" value="UniProtKB-KW"/>
</dbReference>
<evidence type="ECO:0000313" key="5">
    <source>
        <dbReference type="Ensembl" id="ENSECRP00000018205.1"/>
    </source>
</evidence>
<evidence type="ECO:0000256" key="3">
    <source>
        <dbReference type="SAM" id="Coils"/>
    </source>
</evidence>
<evidence type="ECO:0000313" key="6">
    <source>
        <dbReference type="Proteomes" id="UP000694620"/>
    </source>
</evidence>
<evidence type="ECO:0000259" key="4">
    <source>
        <dbReference type="SMART" id="SM01391"/>
    </source>
</evidence>
<feature type="coiled-coil region" evidence="3">
    <location>
        <begin position="196"/>
        <end position="230"/>
    </location>
</feature>
<reference evidence="5" key="1">
    <citation type="submission" date="2021-06" db="EMBL/GenBank/DDBJ databases">
        <authorList>
            <consortium name="Wellcome Sanger Institute Data Sharing"/>
        </authorList>
    </citation>
    <scope>NUCLEOTIDE SEQUENCE [LARGE SCALE GENOMIC DNA]</scope>
</reference>
<reference evidence="5" key="2">
    <citation type="submission" date="2025-08" db="UniProtKB">
        <authorList>
            <consortium name="Ensembl"/>
        </authorList>
    </citation>
    <scope>IDENTIFICATION</scope>
</reference>
<accession>A0A8C4SLE2</accession>
<dbReference type="PANTHER" id="PTHR47147:SF1">
    <property type="entry name" value="SYNCOILIN"/>
    <property type="match status" value="1"/>
</dbReference>
<feature type="domain" description="IF rod" evidence="4">
    <location>
        <begin position="103"/>
        <end position="363"/>
    </location>
</feature>
<dbReference type="GeneTree" id="ENSGT00390000018108"/>
<keyword evidence="2 3" id="KW-0175">Coiled coil</keyword>
<evidence type="ECO:0000256" key="1">
    <source>
        <dbReference type="ARBA" id="ARBA00022754"/>
    </source>
</evidence>